<evidence type="ECO:0000313" key="4">
    <source>
        <dbReference type="Proteomes" id="UP000636709"/>
    </source>
</evidence>
<proteinExistence type="predicted"/>
<feature type="domain" description="DC1" evidence="2">
    <location>
        <begin position="14"/>
        <end position="62"/>
    </location>
</feature>
<dbReference type="PANTHER" id="PTHR46477:SF21">
    <property type="entry name" value="CYSTEINE_HISTIDINE-RICH C1 DOMAIN FAMILY PROTEIN"/>
    <property type="match status" value="1"/>
</dbReference>
<organism evidence="3 4">
    <name type="scientific">Digitaria exilis</name>
    <dbReference type="NCBI Taxonomy" id="1010633"/>
    <lineage>
        <taxon>Eukaryota</taxon>
        <taxon>Viridiplantae</taxon>
        <taxon>Streptophyta</taxon>
        <taxon>Embryophyta</taxon>
        <taxon>Tracheophyta</taxon>
        <taxon>Spermatophyta</taxon>
        <taxon>Magnoliopsida</taxon>
        <taxon>Liliopsida</taxon>
        <taxon>Poales</taxon>
        <taxon>Poaceae</taxon>
        <taxon>PACMAD clade</taxon>
        <taxon>Panicoideae</taxon>
        <taxon>Panicodae</taxon>
        <taxon>Paniceae</taxon>
        <taxon>Anthephorinae</taxon>
        <taxon>Digitaria</taxon>
    </lineage>
</organism>
<dbReference type="InterPro" id="IPR004146">
    <property type="entry name" value="DC1"/>
</dbReference>
<evidence type="ECO:0000313" key="3">
    <source>
        <dbReference type="EMBL" id="KAF8673554.1"/>
    </source>
</evidence>
<dbReference type="EMBL" id="JACEFO010002205">
    <property type="protein sequence ID" value="KAF8673554.1"/>
    <property type="molecule type" value="Genomic_DNA"/>
</dbReference>
<dbReference type="AlphaFoldDB" id="A0A835EAM3"/>
<accession>A0A835EAM3</accession>
<dbReference type="PANTHER" id="PTHR46477">
    <property type="entry name" value="CYSTEINE/HISTIDINE-RICH C1 DOMAIN FAMILY PROTEIN"/>
    <property type="match status" value="1"/>
</dbReference>
<keyword evidence="1" id="KW-0677">Repeat</keyword>
<name>A0A835EAM3_9POAL</name>
<gene>
    <name evidence="3" type="ORF">HU200_048637</name>
</gene>
<dbReference type="Pfam" id="PF03107">
    <property type="entry name" value="C1_2"/>
    <property type="match status" value="1"/>
</dbReference>
<dbReference type="InterPro" id="IPR046349">
    <property type="entry name" value="C1-like_sf"/>
</dbReference>
<protein>
    <recommendedName>
        <fullName evidence="2">DC1 domain-containing protein</fullName>
    </recommendedName>
</protein>
<keyword evidence="4" id="KW-1185">Reference proteome</keyword>
<sequence>MHEDPPAVISHAAHPAHMLTLVTTTAGDPPFRCDGCKEPGTGTGRRYRCGAGCEFDLHTRCALAWPTLSHPLLGDLVFTLLPGAPPVAADAAAASVVCIACGVWPAGLVYHCFDSRKKKDIYLHPCCAALTTETVLAGGHRVQLCAEAKLRCVVCGEKKEHGHHFFSSGRKLWAYRWFHSAAGEEGSCYLHVGCMKRIAAQSWEHAGDLDGGGAVLEASVPVVSGLLRRRTAGGEAGSLELGLEAAGSIVQQVVSAAASHPAAALP</sequence>
<evidence type="ECO:0000256" key="1">
    <source>
        <dbReference type="ARBA" id="ARBA00022737"/>
    </source>
</evidence>
<dbReference type="Proteomes" id="UP000636709">
    <property type="component" value="Unassembled WGS sequence"/>
</dbReference>
<evidence type="ECO:0000259" key="2">
    <source>
        <dbReference type="Pfam" id="PF03107"/>
    </source>
</evidence>
<reference evidence="3" key="1">
    <citation type="submission" date="2020-07" db="EMBL/GenBank/DDBJ databases">
        <title>Genome sequence and genetic diversity analysis of an under-domesticated orphan crop, white fonio (Digitaria exilis).</title>
        <authorList>
            <person name="Bennetzen J.L."/>
            <person name="Chen S."/>
            <person name="Ma X."/>
            <person name="Wang X."/>
            <person name="Yssel A.E.J."/>
            <person name="Chaluvadi S.R."/>
            <person name="Johnson M."/>
            <person name="Gangashetty P."/>
            <person name="Hamidou F."/>
            <person name="Sanogo M.D."/>
            <person name="Zwaenepoel A."/>
            <person name="Wallace J."/>
            <person name="Van De Peer Y."/>
            <person name="Van Deynze A."/>
        </authorList>
    </citation>
    <scope>NUCLEOTIDE SEQUENCE</scope>
    <source>
        <tissue evidence="3">Leaves</tissue>
    </source>
</reference>
<comment type="caution">
    <text evidence="3">The sequence shown here is derived from an EMBL/GenBank/DDBJ whole genome shotgun (WGS) entry which is preliminary data.</text>
</comment>
<dbReference type="SUPFAM" id="SSF57889">
    <property type="entry name" value="Cysteine-rich domain"/>
    <property type="match status" value="1"/>
</dbReference>
<dbReference type="OrthoDB" id="609232at2759"/>